<reference evidence="2" key="1">
    <citation type="submission" date="2023-03" db="UniProtKB">
        <authorList>
            <consortium name="EnsemblPlants"/>
        </authorList>
    </citation>
    <scope>IDENTIFICATION</scope>
</reference>
<dbReference type="PANTHER" id="PTHR34081">
    <property type="entry name" value="MALECTIN DOMAIN-CONTAINING PROTEIN"/>
    <property type="match status" value="1"/>
</dbReference>
<feature type="domain" description="Malectin" evidence="1">
    <location>
        <begin position="261"/>
        <end position="446"/>
    </location>
</feature>
<organism evidence="2">
    <name type="scientific">Cucumis melo</name>
    <name type="common">Muskmelon</name>
    <dbReference type="NCBI Taxonomy" id="3656"/>
    <lineage>
        <taxon>Eukaryota</taxon>
        <taxon>Viridiplantae</taxon>
        <taxon>Streptophyta</taxon>
        <taxon>Embryophyta</taxon>
        <taxon>Tracheophyta</taxon>
        <taxon>Spermatophyta</taxon>
        <taxon>Magnoliopsida</taxon>
        <taxon>eudicotyledons</taxon>
        <taxon>Gunneridae</taxon>
        <taxon>Pentapetalae</taxon>
        <taxon>rosids</taxon>
        <taxon>fabids</taxon>
        <taxon>Cucurbitales</taxon>
        <taxon>Cucurbitaceae</taxon>
        <taxon>Benincaseae</taxon>
        <taxon>Cucumis</taxon>
    </lineage>
</organism>
<dbReference type="InterPro" id="IPR021720">
    <property type="entry name" value="Malectin_dom"/>
</dbReference>
<dbReference type="InterPro" id="IPR032675">
    <property type="entry name" value="LRR_dom_sf"/>
</dbReference>
<dbReference type="Gene3D" id="3.80.10.10">
    <property type="entry name" value="Ribonuclease Inhibitor"/>
    <property type="match status" value="1"/>
</dbReference>
<evidence type="ECO:0000313" key="2">
    <source>
        <dbReference type="EnsemblPlants" id="MELO3C032471.2.1"/>
    </source>
</evidence>
<dbReference type="Gene3D" id="2.60.120.430">
    <property type="entry name" value="Galactose-binding lectin"/>
    <property type="match status" value="1"/>
</dbReference>
<sequence length="481" mass="53852">ILNDNNLRGEIPRKWGYQACLYEITEQSPIRKDTFNTGTFGQPDISVRVRNQTSDFKLLEWKWIDGFHSIRDWKHHYSYYVVDFLPSITLLESDISENADLKTGSGLSGLLPSEIGLLTKLTKLIISDLNGASSPFPPLANLYNMEYLILRSCNIMDVLPSYLDVMGNLTILSVSLIDLSFNKISGQIPSYFYSLARVENMIDFVSQNLPVECSFNSVSMGQFLTGNLLNGSVPEWMLETGNNIIPIFKLCNRQEFVNSYSLHINCGGKEVTISGTTFEGDVDPGEPSVFVSSKTNWGFSNTGLFLYDTGVSVDYIELNHSLNFPTPYSELYESARVSPISLTYYAYCLGNGNYRISLHFSEIVLTNDTKLGGHGRRVFNIYIQGKLVVKDFNIVDAAGGILKPVIKRIPVAVTSNTVEIRFYWAGKGTFLTIENNTGYGPLISAISIELGSAIIADFWSTDYSTSNLRLRKHLTEDEIEE</sequence>
<dbReference type="AlphaFoldDB" id="A0A9I9EDZ4"/>
<proteinExistence type="predicted"/>
<dbReference type="Pfam" id="PF11721">
    <property type="entry name" value="Malectin"/>
    <property type="match status" value="1"/>
</dbReference>
<dbReference type="PANTHER" id="PTHR34081:SF1">
    <property type="entry name" value="MALECTIN, LEUCINE-RICH REPEAT DOMAIN, L DOMAIN-LIKE PROTEIN-RELATED"/>
    <property type="match status" value="1"/>
</dbReference>
<dbReference type="EnsemblPlants" id="MELO3C032471.2.1">
    <property type="protein sequence ID" value="MELO3C032471.2.1"/>
    <property type="gene ID" value="MELO3C032471.2"/>
</dbReference>
<dbReference type="FunFam" id="2.60.120.430:FF:000004">
    <property type="entry name" value="Putative leucine-rich repeat receptor-like serine/threonine-protein kinase"/>
    <property type="match status" value="1"/>
</dbReference>
<name>A0A9I9EDZ4_CUCME</name>
<dbReference type="Gramene" id="MELO3C032471.2.1">
    <property type="protein sequence ID" value="MELO3C032471.2.1"/>
    <property type="gene ID" value="MELO3C032471.2"/>
</dbReference>
<accession>A0A9I9EDZ4</accession>
<dbReference type="SUPFAM" id="SSF52058">
    <property type="entry name" value="L domain-like"/>
    <property type="match status" value="1"/>
</dbReference>
<protein>
    <recommendedName>
        <fullName evidence="1">Malectin domain-containing protein</fullName>
    </recommendedName>
</protein>
<evidence type="ECO:0000259" key="1">
    <source>
        <dbReference type="Pfam" id="PF11721"/>
    </source>
</evidence>